<evidence type="ECO:0000313" key="2">
    <source>
        <dbReference type="EMBL" id="ETN86310.1"/>
    </source>
</evidence>
<dbReference type="OrthoDB" id="5790008at2759"/>
<gene>
    <name evidence="2" type="ORF">NECAME_06017</name>
</gene>
<accession>W2TW69</accession>
<dbReference type="Gene3D" id="3.40.33.10">
    <property type="entry name" value="CAP"/>
    <property type="match status" value="1"/>
</dbReference>
<sequence length="134" mass="15535">MYAQLHARRCDDSGSQFSAEKRSVFLFKENIHIMRGTSRTDYMGAVQYAVTEWWSEVANLGIRPDMLYSRNVQRRKDIKHFIKMAWWNNVLLGCAIEKCPDFYFTSCIYGGGGNVVDANIYEVGSTVQWLRAYL</sequence>
<dbReference type="AlphaFoldDB" id="W2TW69"/>
<dbReference type="SUPFAM" id="SSF55797">
    <property type="entry name" value="PR-1-like"/>
    <property type="match status" value="1"/>
</dbReference>
<reference evidence="3" key="1">
    <citation type="journal article" date="2014" name="Nat. Genet.">
        <title>Genome of the human hookworm Necator americanus.</title>
        <authorList>
            <person name="Tang Y.T."/>
            <person name="Gao X."/>
            <person name="Rosa B.A."/>
            <person name="Abubucker S."/>
            <person name="Hallsworth-Pepin K."/>
            <person name="Martin J."/>
            <person name="Tyagi R."/>
            <person name="Heizer E."/>
            <person name="Zhang X."/>
            <person name="Bhonagiri-Palsikar V."/>
            <person name="Minx P."/>
            <person name="Warren W.C."/>
            <person name="Wang Q."/>
            <person name="Zhan B."/>
            <person name="Hotez P.J."/>
            <person name="Sternberg P.W."/>
            <person name="Dougall A."/>
            <person name="Gaze S.T."/>
            <person name="Mulvenna J."/>
            <person name="Sotillo J."/>
            <person name="Ranganathan S."/>
            <person name="Rabelo E.M."/>
            <person name="Wilson R.K."/>
            <person name="Felgner P.L."/>
            <person name="Bethony J."/>
            <person name="Hawdon J.M."/>
            <person name="Gasser R.B."/>
            <person name="Loukas A."/>
            <person name="Mitreva M."/>
        </authorList>
    </citation>
    <scope>NUCLEOTIDE SEQUENCE [LARGE SCALE GENOMIC DNA]</scope>
</reference>
<dbReference type="Proteomes" id="UP000053676">
    <property type="component" value="Unassembled WGS sequence"/>
</dbReference>
<organism evidence="2 3">
    <name type="scientific">Necator americanus</name>
    <name type="common">Human hookworm</name>
    <dbReference type="NCBI Taxonomy" id="51031"/>
    <lineage>
        <taxon>Eukaryota</taxon>
        <taxon>Metazoa</taxon>
        <taxon>Ecdysozoa</taxon>
        <taxon>Nematoda</taxon>
        <taxon>Chromadorea</taxon>
        <taxon>Rhabditida</taxon>
        <taxon>Rhabditina</taxon>
        <taxon>Rhabditomorpha</taxon>
        <taxon>Strongyloidea</taxon>
        <taxon>Ancylostomatidae</taxon>
        <taxon>Bunostominae</taxon>
        <taxon>Necator</taxon>
    </lineage>
</organism>
<protein>
    <recommendedName>
        <fullName evidence="1">SCP domain-containing protein</fullName>
    </recommendedName>
</protein>
<dbReference type="CDD" id="cd05380">
    <property type="entry name" value="CAP_euk"/>
    <property type="match status" value="1"/>
</dbReference>
<feature type="domain" description="SCP" evidence="1">
    <location>
        <begin position="2"/>
        <end position="117"/>
    </location>
</feature>
<dbReference type="SMART" id="SM00198">
    <property type="entry name" value="SCP"/>
    <property type="match status" value="1"/>
</dbReference>
<dbReference type="STRING" id="51031.W2TW69"/>
<name>W2TW69_NECAM</name>
<dbReference type="EMBL" id="KI657580">
    <property type="protein sequence ID" value="ETN86310.1"/>
    <property type="molecule type" value="Genomic_DNA"/>
</dbReference>
<dbReference type="InterPro" id="IPR035940">
    <property type="entry name" value="CAP_sf"/>
</dbReference>
<evidence type="ECO:0000259" key="1">
    <source>
        <dbReference type="SMART" id="SM00198"/>
    </source>
</evidence>
<proteinExistence type="predicted"/>
<evidence type="ECO:0000313" key="3">
    <source>
        <dbReference type="Proteomes" id="UP000053676"/>
    </source>
</evidence>
<dbReference type="InterPro" id="IPR014044">
    <property type="entry name" value="CAP_dom"/>
</dbReference>
<dbReference type="Pfam" id="PF00188">
    <property type="entry name" value="CAP"/>
    <property type="match status" value="1"/>
</dbReference>
<keyword evidence="3" id="KW-1185">Reference proteome</keyword>
<dbReference type="KEGG" id="nai:NECAME_06017"/>